<keyword evidence="1" id="KW-0812">Transmembrane</keyword>
<feature type="transmembrane region" description="Helical" evidence="1">
    <location>
        <begin position="96"/>
        <end position="117"/>
    </location>
</feature>
<keyword evidence="1" id="KW-0472">Membrane</keyword>
<gene>
    <name evidence="2" type="ORF">LCGC14_1371920</name>
</gene>
<dbReference type="EMBL" id="LAZR01008671">
    <property type="protein sequence ID" value="KKM77252.1"/>
    <property type="molecule type" value="Genomic_DNA"/>
</dbReference>
<evidence type="ECO:0000256" key="1">
    <source>
        <dbReference type="SAM" id="Phobius"/>
    </source>
</evidence>
<accession>A0A0F9N733</accession>
<name>A0A0F9N733_9ZZZZ</name>
<dbReference type="AlphaFoldDB" id="A0A0F9N733"/>
<organism evidence="2">
    <name type="scientific">marine sediment metagenome</name>
    <dbReference type="NCBI Taxonomy" id="412755"/>
    <lineage>
        <taxon>unclassified sequences</taxon>
        <taxon>metagenomes</taxon>
        <taxon>ecological metagenomes</taxon>
    </lineage>
</organism>
<feature type="transmembrane region" description="Helical" evidence="1">
    <location>
        <begin position="55"/>
        <end position="76"/>
    </location>
</feature>
<keyword evidence="1" id="KW-1133">Transmembrane helix</keyword>
<feature type="transmembrane region" description="Helical" evidence="1">
    <location>
        <begin position="179"/>
        <end position="197"/>
    </location>
</feature>
<protein>
    <recommendedName>
        <fullName evidence="3">DUF998 domain-containing protein</fullName>
    </recommendedName>
</protein>
<evidence type="ECO:0000313" key="2">
    <source>
        <dbReference type="EMBL" id="KKM77252.1"/>
    </source>
</evidence>
<reference evidence="2" key="1">
    <citation type="journal article" date="2015" name="Nature">
        <title>Complex archaea that bridge the gap between prokaryotes and eukaryotes.</title>
        <authorList>
            <person name="Spang A."/>
            <person name="Saw J.H."/>
            <person name="Jorgensen S.L."/>
            <person name="Zaremba-Niedzwiedzka K."/>
            <person name="Martijn J."/>
            <person name="Lind A.E."/>
            <person name="van Eijk R."/>
            <person name="Schleper C."/>
            <person name="Guy L."/>
            <person name="Ettema T.J."/>
        </authorList>
    </citation>
    <scope>NUCLEOTIDE SEQUENCE</scope>
</reference>
<comment type="caution">
    <text evidence="2">The sequence shown here is derived from an EMBL/GenBank/DDBJ whole genome shotgun (WGS) entry which is preliminary data.</text>
</comment>
<evidence type="ECO:0008006" key="3">
    <source>
        <dbReference type="Google" id="ProtNLM"/>
    </source>
</evidence>
<sequence>MTYFSLLTYRILKRRRQRLNLMFSGFFISLIIGFIFNMIYAAIPPAPPPSNELLILILYFLANFFVIFGLIFVLIVHMIIIESTIIYSVKRQNRYIILYGIVLFFAMLTLILLGIRFDDPNNPIFGIDLTPITGTVPQWGLIFFICIISIMSAFSIIPIIRTSLKIYTSFDSKPLKKKWLYYLIGSLGLILMMYFMLIDNLYLGDVFRIITLILGVSVIVWGYLMYYGIGFKLKK</sequence>
<feature type="transmembrane region" description="Helical" evidence="1">
    <location>
        <begin position="137"/>
        <end position="159"/>
    </location>
</feature>
<feature type="transmembrane region" description="Helical" evidence="1">
    <location>
        <begin position="209"/>
        <end position="229"/>
    </location>
</feature>
<proteinExistence type="predicted"/>
<feature type="transmembrane region" description="Helical" evidence="1">
    <location>
        <begin position="21"/>
        <end position="43"/>
    </location>
</feature>